<keyword evidence="6" id="KW-0539">Nucleus</keyword>
<evidence type="ECO:0000256" key="7">
    <source>
        <dbReference type="PROSITE-ProRule" id="PRU00221"/>
    </source>
</evidence>
<dbReference type="OrthoDB" id="1367865at2759"/>
<dbReference type="GO" id="GO:0000118">
    <property type="term" value="C:histone deacetylase complex"/>
    <property type="evidence" value="ECO:0007669"/>
    <property type="project" value="TreeGrafter"/>
</dbReference>
<gene>
    <name evidence="10" type="ordered locus">Bathy13g02710</name>
</gene>
<dbReference type="Proteomes" id="UP000198341">
    <property type="component" value="Chromosome 13"/>
</dbReference>
<dbReference type="EMBL" id="FO082266">
    <property type="protein sequence ID" value="CCO19441.1"/>
    <property type="molecule type" value="Genomic_DNA"/>
</dbReference>
<feature type="repeat" description="WD" evidence="7">
    <location>
        <begin position="301"/>
        <end position="333"/>
    </location>
</feature>
<dbReference type="Gene3D" id="1.20.960.30">
    <property type="match status" value="1"/>
</dbReference>
<keyword evidence="3" id="KW-0677">Repeat</keyword>
<comment type="subcellular location">
    <subcellularLocation>
        <location evidence="1">Nucleus</location>
    </subcellularLocation>
</comment>
<dbReference type="InterPro" id="IPR036322">
    <property type="entry name" value="WD40_repeat_dom_sf"/>
</dbReference>
<reference evidence="10 11" key="1">
    <citation type="submission" date="2011-10" db="EMBL/GenBank/DDBJ databases">
        <authorList>
            <person name="Genoscope - CEA"/>
        </authorList>
    </citation>
    <scope>NUCLEOTIDE SEQUENCE [LARGE SCALE GENOMIC DNA]</scope>
    <source>
        <strain evidence="10 11">RCC 1105</strain>
    </source>
</reference>
<dbReference type="PANTHER" id="PTHR22846">
    <property type="entry name" value="WD40 REPEAT PROTEIN"/>
    <property type="match status" value="1"/>
</dbReference>
<keyword evidence="4" id="KW-0805">Transcription regulation</keyword>
<evidence type="ECO:0000256" key="8">
    <source>
        <dbReference type="SAM" id="Coils"/>
    </source>
</evidence>
<organism evidence="10 11">
    <name type="scientific">Bathycoccus prasinos</name>
    <dbReference type="NCBI Taxonomy" id="41875"/>
    <lineage>
        <taxon>Eukaryota</taxon>
        <taxon>Viridiplantae</taxon>
        <taxon>Chlorophyta</taxon>
        <taxon>Mamiellophyceae</taxon>
        <taxon>Mamiellales</taxon>
        <taxon>Bathycoccaceae</taxon>
        <taxon>Bathycoccus</taxon>
    </lineage>
</organism>
<dbReference type="Gene3D" id="2.130.10.10">
    <property type="entry name" value="YVTN repeat-like/Quinoprotein amine dehydrogenase"/>
    <property type="match status" value="2"/>
</dbReference>
<feature type="compositionally biased region" description="Gly residues" evidence="9">
    <location>
        <begin position="273"/>
        <end position="288"/>
    </location>
</feature>
<feature type="repeat" description="WD" evidence="7">
    <location>
        <begin position="426"/>
        <end position="467"/>
    </location>
</feature>
<dbReference type="InterPro" id="IPR006594">
    <property type="entry name" value="LisH"/>
</dbReference>
<dbReference type="Pfam" id="PF00400">
    <property type="entry name" value="WD40"/>
    <property type="match status" value="7"/>
</dbReference>
<evidence type="ECO:0000256" key="5">
    <source>
        <dbReference type="ARBA" id="ARBA00023163"/>
    </source>
</evidence>
<dbReference type="eggNOG" id="KOG0273">
    <property type="taxonomic scope" value="Eukaryota"/>
</dbReference>
<dbReference type="GO" id="GO:0006357">
    <property type="term" value="P:regulation of transcription by RNA polymerase II"/>
    <property type="evidence" value="ECO:0007669"/>
    <property type="project" value="TreeGrafter"/>
</dbReference>
<evidence type="ECO:0000256" key="1">
    <source>
        <dbReference type="ARBA" id="ARBA00004123"/>
    </source>
</evidence>
<dbReference type="PROSITE" id="PS50896">
    <property type="entry name" value="LISH"/>
    <property type="match status" value="1"/>
</dbReference>
<sequence length="594" mass="64937">MSLTSDEVNFMVYKYLLESGFSHSAFTFANESFVNRTRIAPGNEDQDIPAGALVAFVQKGLQYLELEANLNESSGGNNGANGEGNNANVKNNNEEDDIDANFSVLTARDLLSKPVDALKALVKSRREMSAEERNRAIEEEETALKRKLEERKKAAMAVKTIDGTFAAAGGKNGGLDDVNQLFDVSQDEVTTLDGHLGEVFVCAWNPKREGMLASGSGDATARIWTLPAGPSGRVAEAKMKPPAVLEHTKKIKKENEEKDTTNKNGESKEDKNGVGGGGDAMDVDGGGGKNKEKKNDAEDEDEKKSKDVTTLDWNSDGTILATGSYDGDARLWDDSGKLVARLEQHKGPIFSLKWNKAGDSLISVSVDKTAVVWDAKSGEAKQTYELHEAPCLDVDWKGDTNVFATSSMDKKIYVCEVGKKAPLKKFEGHTDEVNCIKWDPVGNLLASCSDDYTAKIWSMNQNQALFTFSEHKKEVYTIKWSPTGPGTKNPDIPLMLATASYDHTVKLWNATTGECIRTFNMHTEPVYSVAFSPDGKHIASGSFDKRVRVWEIATGLLEKTYRGDGGVFEVCWNQEGSKIAACFSNNTIAVLDFE</sequence>
<feature type="repeat" description="WD" evidence="7">
    <location>
        <begin position="192"/>
        <end position="226"/>
    </location>
</feature>
<name>K8EN36_9CHLO</name>
<keyword evidence="2 7" id="KW-0853">WD repeat</keyword>
<dbReference type="PANTHER" id="PTHR22846:SF2">
    <property type="entry name" value="F-BOX-LIKE_WD REPEAT-CONTAINING PROTEIN EBI"/>
    <property type="match status" value="1"/>
</dbReference>
<dbReference type="InterPro" id="IPR019775">
    <property type="entry name" value="WD40_repeat_CS"/>
</dbReference>
<evidence type="ECO:0000256" key="3">
    <source>
        <dbReference type="ARBA" id="ARBA00022737"/>
    </source>
</evidence>
<dbReference type="InterPro" id="IPR015943">
    <property type="entry name" value="WD40/YVTN_repeat-like_dom_sf"/>
</dbReference>
<keyword evidence="8" id="KW-0175">Coiled coil</keyword>
<evidence type="ECO:0000256" key="4">
    <source>
        <dbReference type="ARBA" id="ARBA00023015"/>
    </source>
</evidence>
<keyword evidence="5" id="KW-0804">Transcription</keyword>
<dbReference type="FunFam" id="1.20.960.30:FF:000001">
    <property type="entry name" value="F-box-like/WD repeat-containing protein TBL1XR1"/>
    <property type="match status" value="1"/>
</dbReference>
<evidence type="ECO:0000256" key="9">
    <source>
        <dbReference type="SAM" id="MobiDB-lite"/>
    </source>
</evidence>
<evidence type="ECO:0000256" key="2">
    <source>
        <dbReference type="ARBA" id="ARBA00022574"/>
    </source>
</evidence>
<protein>
    <submittedName>
        <fullName evidence="10">Unnamed protein product</fullName>
    </submittedName>
</protein>
<accession>K8EN36</accession>
<evidence type="ECO:0000313" key="11">
    <source>
        <dbReference type="Proteomes" id="UP000198341"/>
    </source>
</evidence>
<feature type="compositionally biased region" description="Basic and acidic residues" evidence="9">
    <location>
        <begin position="253"/>
        <end position="272"/>
    </location>
</feature>
<feature type="repeat" description="WD" evidence="7">
    <location>
        <begin position="342"/>
        <end position="383"/>
    </location>
</feature>
<dbReference type="PROSITE" id="PS50294">
    <property type="entry name" value="WD_REPEATS_REGION"/>
    <property type="match status" value="5"/>
</dbReference>
<dbReference type="RefSeq" id="XP_007509638.1">
    <property type="nucleotide sequence ID" value="XM_007509576.1"/>
</dbReference>
<dbReference type="PRINTS" id="PR00320">
    <property type="entry name" value="GPROTEINBRPT"/>
</dbReference>
<dbReference type="AlphaFoldDB" id="K8EN36"/>
<dbReference type="GeneID" id="19012223"/>
<dbReference type="PROSITE" id="PS50082">
    <property type="entry name" value="WD_REPEATS_2"/>
    <property type="match status" value="6"/>
</dbReference>
<evidence type="ECO:0000256" key="6">
    <source>
        <dbReference type="ARBA" id="ARBA00023242"/>
    </source>
</evidence>
<dbReference type="SMART" id="SM00667">
    <property type="entry name" value="LisH"/>
    <property type="match status" value="1"/>
</dbReference>
<dbReference type="SUPFAM" id="SSF50978">
    <property type="entry name" value="WD40 repeat-like"/>
    <property type="match status" value="1"/>
</dbReference>
<dbReference type="SMART" id="SM00320">
    <property type="entry name" value="WD40"/>
    <property type="match status" value="8"/>
</dbReference>
<feature type="region of interest" description="Disordered" evidence="9">
    <location>
        <begin position="232"/>
        <end position="309"/>
    </location>
</feature>
<dbReference type="InterPro" id="IPR020472">
    <property type="entry name" value="WD40_PAC1"/>
</dbReference>
<dbReference type="Pfam" id="PF08513">
    <property type="entry name" value="LisH"/>
    <property type="match status" value="1"/>
</dbReference>
<feature type="repeat" description="WD" evidence="7">
    <location>
        <begin position="519"/>
        <end position="560"/>
    </location>
</feature>
<feature type="repeat" description="WD" evidence="7">
    <location>
        <begin position="468"/>
        <end position="518"/>
    </location>
</feature>
<keyword evidence="11" id="KW-1185">Reference proteome</keyword>
<dbReference type="SUPFAM" id="SSF50969">
    <property type="entry name" value="YVTN repeat-like/Quinoprotein amine dehydrogenase"/>
    <property type="match status" value="1"/>
</dbReference>
<dbReference type="InterPro" id="IPR001680">
    <property type="entry name" value="WD40_rpt"/>
</dbReference>
<dbReference type="STRING" id="41875.K8EN36"/>
<dbReference type="InterPro" id="IPR011044">
    <property type="entry name" value="Quino_amine_DH_bsu"/>
</dbReference>
<dbReference type="FunFam" id="2.130.10.10:FF:000218">
    <property type="entry name" value="WD40 repeat-containing protein HOS15"/>
    <property type="match status" value="1"/>
</dbReference>
<dbReference type="InterPro" id="IPR045183">
    <property type="entry name" value="Ebi-like"/>
</dbReference>
<dbReference type="GO" id="GO:0003714">
    <property type="term" value="F:transcription corepressor activity"/>
    <property type="evidence" value="ECO:0007669"/>
    <property type="project" value="InterPro"/>
</dbReference>
<dbReference type="PROSITE" id="PS00678">
    <property type="entry name" value="WD_REPEATS_1"/>
    <property type="match status" value="3"/>
</dbReference>
<evidence type="ECO:0000313" key="10">
    <source>
        <dbReference type="EMBL" id="CCO19441.1"/>
    </source>
</evidence>
<dbReference type="KEGG" id="bpg:Bathy13g02710"/>
<feature type="compositionally biased region" description="Basic and acidic residues" evidence="9">
    <location>
        <begin position="289"/>
        <end position="309"/>
    </location>
</feature>
<feature type="coiled-coil region" evidence="8">
    <location>
        <begin position="121"/>
        <end position="157"/>
    </location>
</feature>
<proteinExistence type="predicted"/>
<dbReference type="CDD" id="cd00200">
    <property type="entry name" value="WD40"/>
    <property type="match status" value="1"/>
</dbReference>